<keyword evidence="16" id="KW-1185">Reference proteome</keyword>
<dbReference type="Pfam" id="PF01926">
    <property type="entry name" value="MMR_HSR1"/>
    <property type="match status" value="1"/>
</dbReference>
<evidence type="ECO:0000256" key="7">
    <source>
        <dbReference type="ARBA" id="ARBA00022842"/>
    </source>
</evidence>
<evidence type="ECO:0000256" key="11">
    <source>
        <dbReference type="RuleBase" id="RU003313"/>
    </source>
</evidence>
<dbReference type="CDD" id="cd14858">
    <property type="entry name" value="TrmE_N"/>
    <property type="match status" value="1"/>
</dbReference>
<dbReference type="InterPro" id="IPR025867">
    <property type="entry name" value="MnmE_helical"/>
</dbReference>
<dbReference type="InterPro" id="IPR018948">
    <property type="entry name" value="GTP-bd_TrmE_N"/>
</dbReference>
<dbReference type="HAMAP" id="MF_00379">
    <property type="entry name" value="GTPase_MnmE"/>
    <property type="match status" value="1"/>
</dbReference>
<dbReference type="CDD" id="cd04164">
    <property type="entry name" value="trmE"/>
    <property type="match status" value="1"/>
</dbReference>
<keyword evidence="6 10" id="KW-0378">Hydrolase</keyword>
<keyword evidence="5 10" id="KW-0547">Nucleotide-binding</keyword>
<reference evidence="14 16" key="1">
    <citation type="submission" date="2017-10" db="EMBL/GenBank/DDBJ databases">
        <title>Genomics of the genus Arcobacter.</title>
        <authorList>
            <person name="Perez-Cataluna A."/>
            <person name="Figueras M.J."/>
        </authorList>
    </citation>
    <scope>NUCLEOTIDE SEQUENCE [LARGE SCALE GENOMIC DNA]</scope>
    <source>
        <strain evidence="14 16">CECT 7835</strain>
    </source>
</reference>
<dbReference type="Gene3D" id="1.20.120.430">
    <property type="entry name" value="tRNA modification GTPase MnmE domain 2"/>
    <property type="match status" value="1"/>
</dbReference>
<feature type="binding site" evidence="10">
    <location>
        <position position="120"/>
    </location>
    <ligand>
        <name>(6S)-5-formyl-5,6,7,8-tetrahydrofolate</name>
        <dbReference type="ChEBI" id="CHEBI:57457"/>
    </ligand>
</feature>
<feature type="binding site" evidence="10">
    <location>
        <position position="447"/>
    </location>
    <ligand>
        <name>(6S)-5-formyl-5,6,7,8-tetrahydrofolate</name>
        <dbReference type="ChEBI" id="CHEBI:57457"/>
    </ligand>
</feature>
<dbReference type="GO" id="GO:0046872">
    <property type="term" value="F:metal ion binding"/>
    <property type="evidence" value="ECO:0007669"/>
    <property type="project" value="UniProtKB-KW"/>
</dbReference>
<dbReference type="KEGG" id="hbv:ABIV_1995"/>
<dbReference type="Proteomes" id="UP000289193">
    <property type="component" value="Unassembled WGS sequence"/>
</dbReference>
<evidence type="ECO:0000256" key="5">
    <source>
        <dbReference type="ARBA" id="ARBA00022741"/>
    </source>
</evidence>
<dbReference type="EMBL" id="CP031217">
    <property type="protein sequence ID" value="AXH12972.1"/>
    <property type="molecule type" value="Genomic_DNA"/>
</dbReference>
<dbReference type="PANTHER" id="PTHR42714:SF2">
    <property type="entry name" value="TRNA MODIFICATION GTPASE GTPBP3, MITOCHONDRIAL"/>
    <property type="match status" value="1"/>
</dbReference>
<comment type="subcellular location">
    <subcellularLocation>
        <location evidence="10">Cytoplasm</location>
    </subcellularLocation>
</comment>
<evidence type="ECO:0000256" key="8">
    <source>
        <dbReference type="ARBA" id="ARBA00022958"/>
    </source>
</evidence>
<keyword evidence="9 10" id="KW-0342">GTP-binding</keyword>
<dbReference type="EC" id="3.6.-.-" evidence="10"/>
<dbReference type="PROSITE" id="PS51709">
    <property type="entry name" value="G_TRME"/>
    <property type="match status" value="1"/>
</dbReference>
<keyword evidence="2 10" id="KW-0963">Cytoplasm</keyword>
<feature type="binding site" evidence="10">
    <location>
        <position position="247"/>
    </location>
    <ligand>
        <name>K(+)</name>
        <dbReference type="ChEBI" id="CHEBI:29103"/>
    </ligand>
</feature>
<comment type="cofactor">
    <cofactor evidence="10">
        <name>K(+)</name>
        <dbReference type="ChEBI" id="CHEBI:29103"/>
    </cofactor>
    <text evidence="10">Binds 1 potassium ion per subunit.</text>
</comment>
<evidence type="ECO:0000313" key="13">
    <source>
        <dbReference type="EMBL" id="AXH12972.1"/>
    </source>
</evidence>
<dbReference type="InterPro" id="IPR031168">
    <property type="entry name" value="G_TrmE"/>
</dbReference>
<dbReference type="GO" id="GO:0005525">
    <property type="term" value="F:GTP binding"/>
    <property type="evidence" value="ECO:0007669"/>
    <property type="project" value="UniProtKB-UniRule"/>
</dbReference>
<organism evidence="14 16">
    <name type="scientific">Halarcobacter bivalviorum</name>
    <dbReference type="NCBI Taxonomy" id="663364"/>
    <lineage>
        <taxon>Bacteria</taxon>
        <taxon>Pseudomonadati</taxon>
        <taxon>Campylobacterota</taxon>
        <taxon>Epsilonproteobacteria</taxon>
        <taxon>Campylobacterales</taxon>
        <taxon>Arcobacteraceae</taxon>
        <taxon>Halarcobacter</taxon>
    </lineage>
</organism>
<dbReference type="GO" id="GO:0042802">
    <property type="term" value="F:identical protein binding"/>
    <property type="evidence" value="ECO:0007669"/>
    <property type="project" value="UniProtKB-ARBA"/>
</dbReference>
<dbReference type="InterPro" id="IPR006073">
    <property type="entry name" value="GTP-bd"/>
</dbReference>
<evidence type="ECO:0000256" key="9">
    <source>
        <dbReference type="ARBA" id="ARBA00023134"/>
    </source>
</evidence>
<comment type="subunit">
    <text evidence="10">Homodimer. Heterotetramer of two MnmE and two MnmG subunits.</text>
</comment>
<feature type="binding site" evidence="10">
    <location>
        <begin position="270"/>
        <end position="273"/>
    </location>
    <ligand>
        <name>GTP</name>
        <dbReference type="ChEBI" id="CHEBI:37565"/>
    </ligand>
</feature>
<feature type="binding site" evidence="10">
    <location>
        <position position="81"/>
    </location>
    <ligand>
        <name>(6S)-5-formyl-5,6,7,8-tetrahydrofolate</name>
        <dbReference type="ChEBI" id="CHEBI:57457"/>
    </ligand>
</feature>
<evidence type="ECO:0000256" key="1">
    <source>
        <dbReference type="ARBA" id="ARBA00011043"/>
    </source>
</evidence>
<keyword evidence="8 10" id="KW-0630">Potassium</keyword>
<accession>A0AAX2A880</accession>
<dbReference type="FunFam" id="3.40.50.300:FF:001376">
    <property type="entry name" value="tRNA modification GTPase MnmE"/>
    <property type="match status" value="1"/>
</dbReference>
<gene>
    <name evidence="10 13" type="primary">mnmE</name>
    <name evidence="10" type="synonym">trmE</name>
    <name evidence="13" type="ORF">ABIV_1995</name>
    <name evidence="14" type="ORF">CRV05_11600</name>
</gene>
<dbReference type="EMBL" id="PDKM01000007">
    <property type="protein sequence ID" value="RXK09218.1"/>
    <property type="molecule type" value="Genomic_DNA"/>
</dbReference>
<dbReference type="InterPro" id="IPR027368">
    <property type="entry name" value="MnmE_dom2"/>
</dbReference>
<dbReference type="NCBIfam" id="TIGR00231">
    <property type="entry name" value="small_GTP"/>
    <property type="match status" value="1"/>
</dbReference>
<protein>
    <recommendedName>
        <fullName evidence="10">tRNA modification GTPase MnmE</fullName>
        <ecNumber evidence="10">3.6.-.-</ecNumber>
    </recommendedName>
</protein>
<feature type="domain" description="TrmE-type G" evidence="12">
    <location>
        <begin position="216"/>
        <end position="371"/>
    </location>
</feature>
<dbReference type="Pfam" id="PF12631">
    <property type="entry name" value="MnmE_helical"/>
    <property type="match status" value="1"/>
</dbReference>
<dbReference type="NCBIfam" id="NF003661">
    <property type="entry name" value="PRK05291.1-3"/>
    <property type="match status" value="1"/>
</dbReference>
<dbReference type="GO" id="GO:0002098">
    <property type="term" value="P:tRNA wobble uridine modification"/>
    <property type="evidence" value="ECO:0007669"/>
    <property type="project" value="TreeGrafter"/>
</dbReference>
<dbReference type="GO" id="GO:0003924">
    <property type="term" value="F:GTPase activity"/>
    <property type="evidence" value="ECO:0007669"/>
    <property type="project" value="UniProtKB-UniRule"/>
</dbReference>
<feature type="binding site" evidence="10">
    <location>
        <begin position="226"/>
        <end position="231"/>
    </location>
    <ligand>
        <name>GTP</name>
        <dbReference type="ChEBI" id="CHEBI:37565"/>
    </ligand>
</feature>
<feature type="binding site" evidence="10">
    <location>
        <position position="251"/>
    </location>
    <ligand>
        <name>Mg(2+)</name>
        <dbReference type="ChEBI" id="CHEBI:18420"/>
    </ligand>
</feature>
<evidence type="ECO:0000313" key="15">
    <source>
        <dbReference type="Proteomes" id="UP000253850"/>
    </source>
</evidence>
<keyword evidence="7 10" id="KW-0460">Magnesium</keyword>
<feature type="binding site" evidence="10">
    <location>
        <position position="226"/>
    </location>
    <ligand>
        <name>K(+)</name>
        <dbReference type="ChEBI" id="CHEBI:29103"/>
    </ligand>
</feature>
<dbReference type="Gene3D" id="3.30.1360.120">
    <property type="entry name" value="Probable tRNA modification gtpase trme, domain 1"/>
    <property type="match status" value="1"/>
</dbReference>
<dbReference type="InterPro" id="IPR027417">
    <property type="entry name" value="P-loop_NTPase"/>
</dbReference>
<evidence type="ECO:0000256" key="4">
    <source>
        <dbReference type="ARBA" id="ARBA00022723"/>
    </source>
</evidence>
<evidence type="ECO:0000313" key="14">
    <source>
        <dbReference type="EMBL" id="RXK09218.1"/>
    </source>
</evidence>
<dbReference type="PANTHER" id="PTHR42714">
    <property type="entry name" value="TRNA MODIFICATION GTPASE GTPBP3"/>
    <property type="match status" value="1"/>
</dbReference>
<evidence type="ECO:0000256" key="3">
    <source>
        <dbReference type="ARBA" id="ARBA00022694"/>
    </source>
</evidence>
<comment type="caution">
    <text evidence="10">Lacks conserved residue(s) required for the propagation of feature annotation.</text>
</comment>
<evidence type="ECO:0000313" key="16">
    <source>
        <dbReference type="Proteomes" id="UP000289193"/>
    </source>
</evidence>
<feature type="binding site" evidence="10">
    <location>
        <position position="250"/>
    </location>
    <ligand>
        <name>K(+)</name>
        <dbReference type="ChEBI" id="CHEBI:29103"/>
    </ligand>
</feature>
<proteinExistence type="inferred from homology"/>
<dbReference type="Gene3D" id="3.40.50.300">
    <property type="entry name" value="P-loop containing nucleotide triphosphate hydrolases"/>
    <property type="match status" value="1"/>
</dbReference>
<dbReference type="InterPro" id="IPR004520">
    <property type="entry name" value="GTPase_MnmE"/>
</dbReference>
<dbReference type="Pfam" id="PF10396">
    <property type="entry name" value="TrmE_N"/>
    <property type="match status" value="1"/>
</dbReference>
<dbReference type="NCBIfam" id="TIGR00450">
    <property type="entry name" value="mnmE_trmE_thdF"/>
    <property type="match status" value="1"/>
</dbReference>
<feature type="binding site" evidence="10">
    <location>
        <position position="245"/>
    </location>
    <ligand>
        <name>K(+)</name>
        <dbReference type="ChEBI" id="CHEBI:29103"/>
    </ligand>
</feature>
<keyword evidence="3 10" id="KW-0819">tRNA processing</keyword>
<evidence type="ECO:0000256" key="10">
    <source>
        <dbReference type="HAMAP-Rule" id="MF_00379"/>
    </source>
</evidence>
<name>A0AAX2A880_9BACT</name>
<dbReference type="Proteomes" id="UP000253850">
    <property type="component" value="Chromosome"/>
</dbReference>
<dbReference type="InterPro" id="IPR005225">
    <property type="entry name" value="Small_GTP-bd"/>
</dbReference>
<dbReference type="GO" id="GO:0030488">
    <property type="term" value="P:tRNA methylation"/>
    <property type="evidence" value="ECO:0007669"/>
    <property type="project" value="TreeGrafter"/>
</dbReference>
<dbReference type="PRINTS" id="PR00449">
    <property type="entry name" value="RASTRNSFRMNG"/>
</dbReference>
<evidence type="ECO:0000256" key="2">
    <source>
        <dbReference type="ARBA" id="ARBA00022490"/>
    </source>
</evidence>
<evidence type="ECO:0000259" key="12">
    <source>
        <dbReference type="PROSITE" id="PS51709"/>
    </source>
</evidence>
<feature type="binding site" evidence="10">
    <location>
        <position position="230"/>
    </location>
    <ligand>
        <name>Mg(2+)</name>
        <dbReference type="ChEBI" id="CHEBI:18420"/>
    </ligand>
</feature>
<keyword evidence="4 10" id="KW-0479">Metal-binding</keyword>
<dbReference type="SUPFAM" id="SSF52540">
    <property type="entry name" value="P-loop containing nucleoside triphosphate hydrolases"/>
    <property type="match status" value="1"/>
</dbReference>
<feature type="binding site" evidence="10">
    <location>
        <position position="23"/>
    </location>
    <ligand>
        <name>(6S)-5-formyl-5,6,7,8-tetrahydrofolate</name>
        <dbReference type="ChEBI" id="CHEBI:57457"/>
    </ligand>
</feature>
<comment type="function">
    <text evidence="10">Exhibits a very high intrinsic GTPase hydrolysis rate. Involved in the addition of a carboxymethylaminomethyl (cmnm) group at the wobble position (U34) of certain tRNAs, forming tRNA-cmnm(5)s(2)U34.</text>
</comment>
<feature type="binding site" evidence="10">
    <location>
        <begin position="245"/>
        <end position="251"/>
    </location>
    <ligand>
        <name>GTP</name>
        <dbReference type="ChEBI" id="CHEBI:37565"/>
    </ligand>
</feature>
<evidence type="ECO:0000256" key="6">
    <source>
        <dbReference type="ARBA" id="ARBA00022801"/>
    </source>
</evidence>
<dbReference type="InterPro" id="IPR027266">
    <property type="entry name" value="TrmE/GcvT-like"/>
</dbReference>
<sequence length="447" mass="49827">MLDDNTIVAIATANGIGSISIVRVSGRNALAIALKLSKKQELKPRVATLGTIYNSNNEIIDEALLIYFKNPYSFTGEDIVEFQCHGGVAISNIILQEVLKCGARLANPGEFSKRAFLNGKIDLTKAEAIAKIIEARSEDAVKLLAKQLKGELTEFVNDIREDLLFMLAYTEVNIDYAEEDLPSDIFEQIQNKLDKIKDKLSNTLDASKRREGLIEGFKVAIVGKPNVGKSSLLNKLLNFDRAIISDIAGTTRDTIEESVKIGTHIIKIVDTAGIREADDVIEKIGIEKSIEAVNEADIVIALFDNSKALDNEDKKILELLENNSQKEIITVLNKCDLENSFEKESLDKEFISLSTKETITPLIKKIETILDSNTHSDDMTLVSKRQVDEVENTYYHIQQATLPLETGELEFFAYHINEALHSISNITRPYEHDQMLDVMFGSFCLGK</sequence>
<comment type="similarity">
    <text evidence="1 10 11">Belongs to the TRAFAC class TrmE-Era-EngA-EngB-Septin-like GTPase superfamily. TrmE GTPase family.</text>
</comment>
<dbReference type="GO" id="GO:0005829">
    <property type="term" value="C:cytosol"/>
    <property type="evidence" value="ECO:0007669"/>
    <property type="project" value="TreeGrafter"/>
</dbReference>
<dbReference type="AlphaFoldDB" id="A0AAX2A880"/>
<dbReference type="FunFam" id="3.30.1360.120:FF:000003">
    <property type="entry name" value="tRNA modification GTPase MnmE"/>
    <property type="match status" value="1"/>
</dbReference>
<reference evidence="13 15" key="2">
    <citation type="submission" date="2018-07" db="EMBL/GenBank/DDBJ databases">
        <title>Complete genome of the Arcobacter bivalviorum type strain LMG 26154.</title>
        <authorList>
            <person name="Miller W.G."/>
            <person name="Yee E."/>
            <person name="Bono J.L."/>
        </authorList>
    </citation>
    <scope>NUCLEOTIDE SEQUENCE [LARGE SCALE GENOMIC DNA]</scope>
    <source>
        <strain evidence="13 15">LMG 26154</strain>
    </source>
</reference>